<protein>
    <submittedName>
        <fullName evidence="1">Uncharacterized protein</fullName>
    </submittedName>
</protein>
<proteinExistence type="predicted"/>
<evidence type="ECO:0000313" key="2">
    <source>
        <dbReference type="Proteomes" id="UP000319746"/>
    </source>
</evidence>
<comment type="caution">
    <text evidence="1">The sequence shown here is derived from an EMBL/GenBank/DDBJ whole genome shotgun (WGS) entry which is preliminary data.</text>
</comment>
<name>A0A543ANR3_9MICC</name>
<evidence type="ECO:0000313" key="1">
    <source>
        <dbReference type="EMBL" id="TQL74224.1"/>
    </source>
</evidence>
<accession>A0A543ANR3</accession>
<dbReference type="AlphaFoldDB" id="A0A543ANR3"/>
<organism evidence="1 2">
    <name type="scientific">Enteractinococcus coprophilus</name>
    <dbReference type="NCBI Taxonomy" id="1027633"/>
    <lineage>
        <taxon>Bacteria</taxon>
        <taxon>Bacillati</taxon>
        <taxon>Actinomycetota</taxon>
        <taxon>Actinomycetes</taxon>
        <taxon>Micrococcales</taxon>
        <taxon>Micrococcaceae</taxon>
    </lineage>
</organism>
<keyword evidence="2" id="KW-1185">Reference proteome</keyword>
<dbReference type="Proteomes" id="UP000319746">
    <property type="component" value="Unassembled WGS sequence"/>
</dbReference>
<reference evidence="1 2" key="1">
    <citation type="submission" date="2019-06" db="EMBL/GenBank/DDBJ databases">
        <title>Sequencing the genomes of 1000 actinobacteria strains.</title>
        <authorList>
            <person name="Klenk H.-P."/>
        </authorList>
    </citation>
    <scope>NUCLEOTIDE SEQUENCE [LARGE SCALE GENOMIC DNA]</scope>
    <source>
        <strain evidence="1 2">DSM 24083</strain>
    </source>
</reference>
<dbReference type="EMBL" id="VFOU01000001">
    <property type="protein sequence ID" value="TQL74224.1"/>
    <property type="molecule type" value="Genomic_DNA"/>
</dbReference>
<gene>
    <name evidence="1" type="ORF">FB556_0679</name>
</gene>
<sequence>MDTVEKPVHPHPYNEFAVEIKVQGARFACGQAVQDQTRYIVVIPPINRVIRNSIPLIP</sequence>